<reference evidence="3" key="1">
    <citation type="journal article" date="2020" name="Stud. Mycol.">
        <title>101 Dothideomycetes genomes: a test case for predicting lifestyles and emergence of pathogens.</title>
        <authorList>
            <person name="Haridas S."/>
            <person name="Albert R."/>
            <person name="Binder M."/>
            <person name="Bloem J."/>
            <person name="Labutti K."/>
            <person name="Salamov A."/>
            <person name="Andreopoulos B."/>
            <person name="Baker S."/>
            <person name="Barry K."/>
            <person name="Bills G."/>
            <person name="Bluhm B."/>
            <person name="Cannon C."/>
            <person name="Castanera R."/>
            <person name="Culley D."/>
            <person name="Daum C."/>
            <person name="Ezra D."/>
            <person name="Gonzalez J."/>
            <person name="Henrissat B."/>
            <person name="Kuo A."/>
            <person name="Liang C."/>
            <person name="Lipzen A."/>
            <person name="Lutzoni F."/>
            <person name="Magnuson J."/>
            <person name="Mondo S."/>
            <person name="Nolan M."/>
            <person name="Ohm R."/>
            <person name="Pangilinan J."/>
            <person name="Park H.-J."/>
            <person name="Ramirez L."/>
            <person name="Alfaro M."/>
            <person name="Sun H."/>
            <person name="Tritt A."/>
            <person name="Yoshinaga Y."/>
            <person name="Zwiers L.-H."/>
            <person name="Turgeon B."/>
            <person name="Goodwin S."/>
            <person name="Spatafora J."/>
            <person name="Crous P."/>
            <person name="Grigoriev I."/>
        </authorList>
    </citation>
    <scope>NUCLEOTIDE SEQUENCE</scope>
    <source>
        <strain evidence="3">CBS 123094</strain>
    </source>
</reference>
<protein>
    <recommendedName>
        <fullName evidence="5">Caib baif family enzyme</fullName>
    </recommendedName>
</protein>
<gene>
    <name evidence="3" type="ORF">P154DRAFT_577470</name>
</gene>
<evidence type="ECO:0008006" key="5">
    <source>
        <dbReference type="Google" id="ProtNLM"/>
    </source>
</evidence>
<dbReference type="Proteomes" id="UP000799779">
    <property type="component" value="Unassembled WGS sequence"/>
</dbReference>
<dbReference type="InterPro" id="IPR025496">
    <property type="entry name" value="DUF4387"/>
</dbReference>
<feature type="domain" description="DUF4387" evidence="2">
    <location>
        <begin position="540"/>
        <end position="641"/>
    </location>
</feature>
<evidence type="ECO:0000313" key="3">
    <source>
        <dbReference type="EMBL" id="KAF1998849.1"/>
    </source>
</evidence>
<name>A0A6A5WDH5_9PLEO</name>
<organism evidence="3 4">
    <name type="scientific">Amniculicola lignicola CBS 123094</name>
    <dbReference type="NCBI Taxonomy" id="1392246"/>
    <lineage>
        <taxon>Eukaryota</taxon>
        <taxon>Fungi</taxon>
        <taxon>Dikarya</taxon>
        <taxon>Ascomycota</taxon>
        <taxon>Pezizomycotina</taxon>
        <taxon>Dothideomycetes</taxon>
        <taxon>Pleosporomycetidae</taxon>
        <taxon>Pleosporales</taxon>
        <taxon>Amniculicolaceae</taxon>
        <taxon>Amniculicola</taxon>
    </lineage>
</organism>
<evidence type="ECO:0000313" key="4">
    <source>
        <dbReference type="Proteomes" id="UP000799779"/>
    </source>
</evidence>
<dbReference type="Pfam" id="PF07287">
    <property type="entry name" value="AtuA"/>
    <property type="match status" value="1"/>
</dbReference>
<dbReference type="EMBL" id="ML977600">
    <property type="protein sequence ID" value="KAF1998849.1"/>
    <property type="molecule type" value="Genomic_DNA"/>
</dbReference>
<accession>A0A6A5WDH5</accession>
<dbReference type="Pfam" id="PF14330">
    <property type="entry name" value="DUF4387"/>
    <property type="match status" value="1"/>
</dbReference>
<evidence type="ECO:0000259" key="1">
    <source>
        <dbReference type="Pfam" id="PF07287"/>
    </source>
</evidence>
<proteinExistence type="predicted"/>
<sequence>MNSQSSLEPVCHIVTPIGMLGYGLDEQETAFALQSLVSTNVPTALILDSGSTDGGPSKLALGTLTLPRSSYVRDLTKLLRLANGFKVPLIFSSAGGDGSDDHVREMLGVIEEIASQPGNEHYNFKTIAIFSEIEKSLVLARLDLDAISGCGTTVPKLTTDDVESVPRIASQMGPEPFIDAMVAHPDFDIIVGGRAYDPSPYVAFAAFTSNTQIQDTATTQSERLWGGFTHMGKIMECGGICATPKSHGAIATVYKDGTFDIRPTLPEARCTPLSVAAHTLYEKSRPDLLSGPGGVLHLTRAAYEQLDDDRTVRVCGGLFRFSRHVGLPYRIKLEGAKVIGYRSMYMGSLKDPILIRQLDSFLERAKAYAQKQHADIQESWELDFHVYGQNQISALPEKAGQPSEIFLIGEALAPSQDLATSVISAARIATIHGNYPGQKATSGNFAYGLAGKMDIETGPCAKFAIYHLMDLKVGEERLWIEDGDGGLFAYTIKTMGHNQTKPSIKEVVLKLPTEDGSIIRTSNGTSESTPNTKKASPKVLGDISRVLRSKNAGPYEITVDIMFATKAQYHLVKTANVLNQTIFARLMEVEETDIIWSGFFDQALAFKVTIPRMWRGKPVANGSFMENDVHGSQKYLSLFHMKLPASLIQAWEELA</sequence>
<keyword evidence="4" id="KW-1185">Reference proteome</keyword>
<feature type="domain" description="Acyclic terpene utilisation N-terminal" evidence="1">
    <location>
        <begin position="172"/>
        <end position="440"/>
    </location>
</feature>
<evidence type="ECO:0000259" key="2">
    <source>
        <dbReference type="Pfam" id="PF14330"/>
    </source>
</evidence>
<dbReference type="OrthoDB" id="5863171at2759"/>
<dbReference type="AlphaFoldDB" id="A0A6A5WDH5"/>
<dbReference type="InterPro" id="IPR010839">
    <property type="entry name" value="AtuA_N"/>
</dbReference>